<evidence type="ECO:0000256" key="1">
    <source>
        <dbReference type="ARBA" id="ARBA00006976"/>
    </source>
</evidence>
<evidence type="ECO:0000256" key="3">
    <source>
        <dbReference type="ARBA" id="ARBA00062323"/>
    </source>
</evidence>
<evidence type="ECO:0000313" key="7">
    <source>
        <dbReference type="Proteomes" id="UP000029585"/>
    </source>
</evidence>
<dbReference type="RefSeq" id="WP_044943184.1">
    <property type="nucleotide sequence ID" value="NZ_KN174167.1"/>
</dbReference>
<dbReference type="Pfam" id="PF13614">
    <property type="entry name" value="AAA_31"/>
    <property type="match status" value="1"/>
</dbReference>
<dbReference type="CDD" id="cd02042">
    <property type="entry name" value="ParAB_family"/>
    <property type="match status" value="1"/>
</dbReference>
<dbReference type="HOGENOM" id="CLU_037612_1_4_9"/>
<dbReference type="AlphaFoldDB" id="A0A096CED5"/>
<dbReference type="EMBL" id="ADLO01000114">
    <property type="protein sequence ID" value="KGF53272.1"/>
    <property type="molecule type" value="Genomic_DNA"/>
</dbReference>
<dbReference type="PANTHER" id="PTHR13696">
    <property type="entry name" value="P-LOOP CONTAINING NUCLEOSIDE TRIPHOSPHATE HYDROLASE"/>
    <property type="match status" value="1"/>
</dbReference>
<comment type="caution">
    <text evidence="6">The sequence shown here is derived from an EMBL/GenBank/DDBJ whole genome shotgun (WGS) entry which is preliminary data.</text>
</comment>
<dbReference type="InterPro" id="IPR025669">
    <property type="entry name" value="AAA_dom"/>
</dbReference>
<evidence type="ECO:0000256" key="2">
    <source>
        <dbReference type="ARBA" id="ARBA00049360"/>
    </source>
</evidence>
<protein>
    <recommendedName>
        <fullName evidence="4">Sporulation initiation inhibitor protein Soj</fullName>
    </recommendedName>
</protein>
<comment type="subunit">
    <text evidence="3">Dimerizes in the presence of ATP but not ADP; ATP-binding is required for double-stranded (ds)DNA-binding. Interacts with DnaA.</text>
</comment>
<sequence length="261" mass="29005">MAKVIAVYNKKGGCGKTTTATTLAYLLARCGKRTALIDLDSQGDSSLAYGVPNPDKLQTTILSLVKQVIIGEPLPSPSSYMYSYHGVDLVPSNEEISTLERNLSNVDFREYILKEYISQISPSYDYIIIDCMPNFDTSMLNVMVCADSVVIPTQAEYYSAIGSMKFIRNFQQIRQHANPKLEIAGILITMNQGNTNLSTQITQELERTIGNQIRIFNTRIPRSVKVAEASGYQQTICEYRPKNPAAVAYEDFLKELMGDAG</sequence>
<dbReference type="Gene3D" id="3.40.50.300">
    <property type="entry name" value="P-loop containing nucleotide triphosphate hydrolases"/>
    <property type="match status" value="1"/>
</dbReference>
<reference evidence="6 7" key="1">
    <citation type="submission" date="2011-08" db="EMBL/GenBank/DDBJ databases">
        <title>The Genome Sequence of Clostridium orbiscindens 1_3_50AFAA.</title>
        <authorList>
            <consortium name="The Broad Institute Genome Sequencing Platform"/>
            <person name="Earl A."/>
            <person name="Ward D."/>
            <person name="Feldgarden M."/>
            <person name="Gevers D."/>
            <person name="Daigneault M."/>
            <person name="Strauss J."/>
            <person name="Allen-Vercoe E."/>
            <person name="Young S.K."/>
            <person name="Zeng Q."/>
            <person name="Gargeya S."/>
            <person name="Fitzgerald M."/>
            <person name="Haas B."/>
            <person name="Abouelleil A."/>
            <person name="Alvarado L."/>
            <person name="Arachchi H.M."/>
            <person name="Berlin A."/>
            <person name="Brown A."/>
            <person name="Chapman S.B."/>
            <person name="Chen Z."/>
            <person name="Dunbar C."/>
            <person name="Freedman E."/>
            <person name="Gearin G."/>
            <person name="Gellesch M."/>
            <person name="Goldberg J."/>
            <person name="Griggs A."/>
            <person name="Gujja S."/>
            <person name="Heiman D."/>
            <person name="Howarth C."/>
            <person name="Larson L."/>
            <person name="Lui A."/>
            <person name="MacDonald P.J.P."/>
            <person name="Montmayeur A."/>
            <person name="Murphy C."/>
            <person name="Neiman D."/>
            <person name="Pearson M."/>
            <person name="Priest M."/>
            <person name="Roberts A."/>
            <person name="Saif S."/>
            <person name="Shea T."/>
            <person name="Shenoy N."/>
            <person name="Sisk P."/>
            <person name="Stolte C."/>
            <person name="Sykes S."/>
            <person name="Wortman J."/>
            <person name="Nusbaum C."/>
            <person name="Birren B."/>
        </authorList>
    </citation>
    <scope>NUCLEOTIDE SEQUENCE [LARGE SCALE GENOMIC DNA]</scope>
    <source>
        <strain evidence="6 7">1_3_50AFAA</strain>
    </source>
</reference>
<comment type="similarity">
    <text evidence="1">Belongs to the ParA family.</text>
</comment>
<evidence type="ECO:0000256" key="4">
    <source>
        <dbReference type="ARBA" id="ARBA00071824"/>
    </source>
</evidence>
<accession>A0A096CED5</accession>
<dbReference type="Proteomes" id="UP000029585">
    <property type="component" value="Unassembled WGS sequence"/>
</dbReference>
<organism evidence="6 7">
    <name type="scientific">Flavonifractor plautii 1_3_50AFAA</name>
    <dbReference type="NCBI Taxonomy" id="742738"/>
    <lineage>
        <taxon>Bacteria</taxon>
        <taxon>Bacillati</taxon>
        <taxon>Bacillota</taxon>
        <taxon>Clostridia</taxon>
        <taxon>Eubacteriales</taxon>
        <taxon>Oscillospiraceae</taxon>
        <taxon>Flavonifractor</taxon>
    </lineage>
</organism>
<proteinExistence type="inferred from homology"/>
<name>A0A096CED5_FLAPL</name>
<dbReference type="PATRIC" id="fig|742738.3.peg.3892"/>
<keyword evidence="7" id="KW-1185">Reference proteome</keyword>
<feature type="domain" description="AAA" evidence="5">
    <location>
        <begin position="2"/>
        <end position="183"/>
    </location>
</feature>
<dbReference type="FunFam" id="3.40.50.300:FF:000285">
    <property type="entry name" value="Sporulation initiation inhibitor Soj"/>
    <property type="match status" value="1"/>
</dbReference>
<dbReference type="SUPFAM" id="SSF52540">
    <property type="entry name" value="P-loop containing nucleoside triphosphate hydrolases"/>
    <property type="match status" value="1"/>
</dbReference>
<evidence type="ECO:0000313" key="6">
    <source>
        <dbReference type="EMBL" id="KGF53272.1"/>
    </source>
</evidence>
<dbReference type="eggNOG" id="COG1192">
    <property type="taxonomic scope" value="Bacteria"/>
</dbReference>
<dbReference type="PANTHER" id="PTHR13696:SF52">
    <property type="entry name" value="PARA FAMILY PROTEIN CT_582"/>
    <property type="match status" value="1"/>
</dbReference>
<evidence type="ECO:0000259" key="5">
    <source>
        <dbReference type="Pfam" id="PF13614"/>
    </source>
</evidence>
<dbReference type="PIRSF" id="PIRSF009320">
    <property type="entry name" value="Nuc_binding_HP_1000"/>
    <property type="match status" value="1"/>
</dbReference>
<gene>
    <name evidence="6" type="ORF">HMPREF9460_03781</name>
</gene>
<dbReference type="InterPro" id="IPR027417">
    <property type="entry name" value="P-loop_NTPase"/>
</dbReference>
<dbReference type="InterPro" id="IPR050678">
    <property type="entry name" value="DNA_Partitioning_ATPase"/>
</dbReference>
<comment type="catalytic activity">
    <reaction evidence="2">
        <text>ATP + H2O = ADP + phosphate + H(+)</text>
        <dbReference type="Rhea" id="RHEA:13065"/>
        <dbReference type="ChEBI" id="CHEBI:15377"/>
        <dbReference type="ChEBI" id="CHEBI:15378"/>
        <dbReference type="ChEBI" id="CHEBI:30616"/>
        <dbReference type="ChEBI" id="CHEBI:43474"/>
        <dbReference type="ChEBI" id="CHEBI:456216"/>
    </reaction>
</comment>